<organism evidence="3 4">
    <name type="scientific">Adineta steineri</name>
    <dbReference type="NCBI Taxonomy" id="433720"/>
    <lineage>
        <taxon>Eukaryota</taxon>
        <taxon>Metazoa</taxon>
        <taxon>Spiralia</taxon>
        <taxon>Gnathifera</taxon>
        <taxon>Rotifera</taxon>
        <taxon>Eurotatoria</taxon>
        <taxon>Bdelloidea</taxon>
        <taxon>Adinetida</taxon>
        <taxon>Adinetidae</taxon>
        <taxon>Adineta</taxon>
    </lineage>
</organism>
<feature type="region of interest" description="Disordered" evidence="1">
    <location>
        <begin position="222"/>
        <end position="256"/>
    </location>
</feature>
<dbReference type="EMBL" id="CAJNOG010001508">
    <property type="protein sequence ID" value="CAF1449724.1"/>
    <property type="molecule type" value="Genomic_DNA"/>
</dbReference>
<name>A0A815PHZ6_9BILA</name>
<reference evidence="3" key="1">
    <citation type="submission" date="2021-02" db="EMBL/GenBank/DDBJ databases">
        <authorList>
            <person name="Nowell W R."/>
        </authorList>
    </citation>
    <scope>NUCLEOTIDE SEQUENCE</scope>
</reference>
<feature type="region of interest" description="Disordered" evidence="1">
    <location>
        <begin position="329"/>
        <end position="349"/>
    </location>
</feature>
<dbReference type="AlphaFoldDB" id="A0A815PHZ6"/>
<dbReference type="Proteomes" id="UP000663845">
    <property type="component" value="Unassembled WGS sequence"/>
</dbReference>
<gene>
    <name evidence="3" type="ORF">JYZ213_LOCUS40613</name>
    <name evidence="2" type="ORF">VCS650_LOCUS38697</name>
</gene>
<proteinExistence type="predicted"/>
<dbReference type="Proteomes" id="UP000663891">
    <property type="component" value="Unassembled WGS sequence"/>
</dbReference>
<dbReference type="OrthoDB" id="10133371at2759"/>
<evidence type="ECO:0000313" key="2">
    <source>
        <dbReference type="EMBL" id="CAF1437862.1"/>
    </source>
</evidence>
<dbReference type="EMBL" id="CAJNON010001186">
    <property type="protein sequence ID" value="CAF1437862.1"/>
    <property type="molecule type" value="Genomic_DNA"/>
</dbReference>
<accession>A0A815PHZ6</accession>
<sequence>MSDEQLIRLSEEATDETTIDPYDMSGITLLKKYIHFLIIDILDQQINTRIAYPRNYFKEIIISHFGWIFNFFHRCINQFLHLLIFSKNYIITHLFGPYDKQYDIESYETQPGYSELPYPLYRDAEAEGRTAHPANEPVIFSLTTMNVEITDAEYINVYEDNIHVNVNNIAYTEPVLNNGNDNLIPPNPQNGSIDRDINNEDIVSEDAIDNPTCNINPVRSVESEDNLSASDSSDNECTGSCESGFDSDDEGEISDGDLHTGAVLQVNDDVHTNVQDNSLSNGENLIHEQATTTGTSSNEVIETIENITTPTEGGAYSDIIPPIQSPKVMVPKSSNNIHSNDGLEEESAI</sequence>
<dbReference type="PROSITE" id="PS00018">
    <property type="entry name" value="EF_HAND_1"/>
    <property type="match status" value="1"/>
</dbReference>
<feature type="compositionally biased region" description="Acidic residues" evidence="1">
    <location>
        <begin position="245"/>
        <end position="255"/>
    </location>
</feature>
<protein>
    <submittedName>
        <fullName evidence="3">Uncharacterized protein</fullName>
    </submittedName>
</protein>
<dbReference type="InterPro" id="IPR018247">
    <property type="entry name" value="EF_Hand_1_Ca_BS"/>
</dbReference>
<evidence type="ECO:0000313" key="3">
    <source>
        <dbReference type="EMBL" id="CAF1449724.1"/>
    </source>
</evidence>
<comment type="caution">
    <text evidence="3">The sequence shown here is derived from an EMBL/GenBank/DDBJ whole genome shotgun (WGS) entry which is preliminary data.</text>
</comment>
<feature type="compositionally biased region" description="Polar residues" evidence="1">
    <location>
        <begin position="226"/>
        <end position="238"/>
    </location>
</feature>
<evidence type="ECO:0000256" key="1">
    <source>
        <dbReference type="SAM" id="MobiDB-lite"/>
    </source>
</evidence>
<evidence type="ECO:0000313" key="4">
    <source>
        <dbReference type="Proteomes" id="UP000663845"/>
    </source>
</evidence>